<feature type="compositionally biased region" description="Low complexity" evidence="1">
    <location>
        <begin position="36"/>
        <end position="73"/>
    </location>
</feature>
<evidence type="ECO:0000256" key="3">
    <source>
        <dbReference type="SAM" id="SignalP"/>
    </source>
</evidence>
<keyword evidence="3" id="KW-0732">Signal</keyword>
<evidence type="ECO:0008006" key="6">
    <source>
        <dbReference type="Google" id="ProtNLM"/>
    </source>
</evidence>
<protein>
    <recommendedName>
        <fullName evidence="6">Mid2 domain-containing protein</fullName>
    </recommendedName>
</protein>
<dbReference type="EMBL" id="KV428248">
    <property type="protein sequence ID" value="KZT33336.1"/>
    <property type="molecule type" value="Genomic_DNA"/>
</dbReference>
<feature type="signal peptide" evidence="3">
    <location>
        <begin position="1"/>
        <end position="24"/>
    </location>
</feature>
<evidence type="ECO:0000313" key="4">
    <source>
        <dbReference type="EMBL" id="KZT33336.1"/>
    </source>
</evidence>
<evidence type="ECO:0000256" key="2">
    <source>
        <dbReference type="SAM" id="Phobius"/>
    </source>
</evidence>
<gene>
    <name evidence="4" type="ORF">SISSUDRAFT_1054360</name>
</gene>
<keyword evidence="2" id="KW-1133">Transmembrane helix</keyword>
<feature type="compositionally biased region" description="Polar residues" evidence="1">
    <location>
        <begin position="82"/>
        <end position="92"/>
    </location>
</feature>
<keyword evidence="2" id="KW-0472">Membrane</keyword>
<evidence type="ECO:0000256" key="1">
    <source>
        <dbReference type="SAM" id="MobiDB-lite"/>
    </source>
</evidence>
<feature type="region of interest" description="Disordered" evidence="1">
    <location>
        <begin position="149"/>
        <end position="210"/>
    </location>
</feature>
<feature type="region of interest" description="Disordered" evidence="1">
    <location>
        <begin position="24"/>
        <end position="93"/>
    </location>
</feature>
<name>A0A165YKA5_9AGAM</name>
<reference evidence="4 5" key="1">
    <citation type="journal article" date="2016" name="Mol. Biol. Evol.">
        <title>Comparative Genomics of Early-Diverging Mushroom-Forming Fungi Provides Insights into the Origins of Lignocellulose Decay Capabilities.</title>
        <authorList>
            <person name="Nagy L.G."/>
            <person name="Riley R."/>
            <person name="Tritt A."/>
            <person name="Adam C."/>
            <person name="Daum C."/>
            <person name="Floudas D."/>
            <person name="Sun H."/>
            <person name="Yadav J.S."/>
            <person name="Pangilinan J."/>
            <person name="Larsson K.H."/>
            <person name="Matsuura K."/>
            <person name="Barry K."/>
            <person name="Labutti K."/>
            <person name="Kuo R."/>
            <person name="Ohm R.A."/>
            <person name="Bhattacharya S.S."/>
            <person name="Shirouzu T."/>
            <person name="Yoshinaga Y."/>
            <person name="Martin F.M."/>
            <person name="Grigoriev I.V."/>
            <person name="Hibbett D.S."/>
        </authorList>
    </citation>
    <scope>NUCLEOTIDE SEQUENCE [LARGE SCALE GENOMIC DNA]</scope>
    <source>
        <strain evidence="4 5">HHB10207 ss-3</strain>
    </source>
</reference>
<keyword evidence="2" id="KW-0812">Transmembrane</keyword>
<feature type="chain" id="PRO_5007869489" description="Mid2 domain-containing protein" evidence="3">
    <location>
        <begin position="25"/>
        <end position="267"/>
    </location>
</feature>
<dbReference type="AlphaFoldDB" id="A0A165YKA5"/>
<keyword evidence="5" id="KW-1185">Reference proteome</keyword>
<evidence type="ECO:0000313" key="5">
    <source>
        <dbReference type="Proteomes" id="UP000076798"/>
    </source>
</evidence>
<feature type="compositionally biased region" description="Polar residues" evidence="1">
    <location>
        <begin position="182"/>
        <end position="205"/>
    </location>
</feature>
<proteinExistence type="predicted"/>
<organism evidence="4 5">
    <name type="scientific">Sistotremastrum suecicum HHB10207 ss-3</name>
    <dbReference type="NCBI Taxonomy" id="1314776"/>
    <lineage>
        <taxon>Eukaryota</taxon>
        <taxon>Fungi</taxon>
        <taxon>Dikarya</taxon>
        <taxon>Basidiomycota</taxon>
        <taxon>Agaricomycotina</taxon>
        <taxon>Agaricomycetes</taxon>
        <taxon>Sistotremastrales</taxon>
        <taxon>Sistotremastraceae</taxon>
        <taxon>Sistotremastrum</taxon>
    </lineage>
</organism>
<sequence>MVLITKKLELLILGLATIATGVSAKGGGGESHSEEAPPASSSTAASGSSTGSSSSTISSVASMSLPSSIPSSSDTDHGHDFTPSTTATSTVLGSSSPSAIGGIAGPDGHAAALRPGIIAAIVVPTFVGSAIILALAFLLYRRISRRRRGSAEDHMDLIGDSAAPGTRSGSQPALVHPYPVTTLKTDSLPSTSSQFATESEPSSPSKMHPTPMLLDFRDEFTGAPRMQEVDGGVSIMSSGSHSPTMSGSSGLILVPPAYQDHSLNEIH</sequence>
<dbReference type="Proteomes" id="UP000076798">
    <property type="component" value="Unassembled WGS sequence"/>
</dbReference>
<accession>A0A165YKA5</accession>
<feature type="transmembrane region" description="Helical" evidence="2">
    <location>
        <begin position="117"/>
        <end position="140"/>
    </location>
</feature>